<dbReference type="EMBL" id="QXHD01000001">
    <property type="protein sequence ID" value="NEZ54193.1"/>
    <property type="molecule type" value="Genomic_DNA"/>
</dbReference>
<evidence type="ECO:0000313" key="3">
    <source>
        <dbReference type="Proteomes" id="UP000481033"/>
    </source>
</evidence>
<comment type="caution">
    <text evidence="2">The sequence shown here is derived from an EMBL/GenBank/DDBJ whole genome shotgun (WGS) entry which is preliminary data.</text>
</comment>
<keyword evidence="1" id="KW-1133">Transmembrane helix</keyword>
<proteinExistence type="predicted"/>
<keyword evidence="1" id="KW-0812">Transmembrane</keyword>
<dbReference type="RefSeq" id="WP_163695549.1">
    <property type="nucleotide sequence ID" value="NZ_QXHD01000001.1"/>
</dbReference>
<evidence type="ECO:0000313" key="2">
    <source>
        <dbReference type="EMBL" id="NEZ54193.1"/>
    </source>
</evidence>
<sequence length="146" mass="16777">MNQFSDSITKLLYQAIDTVFLSNPFRTSMGFLFGVILKEFSVLLSPIISSLLNVDISSVSIIGWITLSIFLFNFQFLIQRNSGISPDAERAFKLIQIAKRKGISDLEIKQNYRLLIQQYSDNVALNRKLQKELDTIKQQINRQIND</sequence>
<organism evidence="2 3">
    <name type="scientific">Adonisia turfae CCMR0081</name>
    <dbReference type="NCBI Taxonomy" id="2292702"/>
    <lineage>
        <taxon>Bacteria</taxon>
        <taxon>Bacillati</taxon>
        <taxon>Cyanobacteriota</taxon>
        <taxon>Adonisia</taxon>
        <taxon>Adonisia turfae</taxon>
    </lineage>
</organism>
<feature type="transmembrane region" description="Helical" evidence="1">
    <location>
        <begin position="58"/>
        <end position="78"/>
    </location>
</feature>
<feature type="transmembrane region" description="Helical" evidence="1">
    <location>
        <begin position="31"/>
        <end position="52"/>
    </location>
</feature>
<keyword evidence="3" id="KW-1185">Reference proteome</keyword>
<dbReference type="AlphaFoldDB" id="A0A6M0RE84"/>
<accession>A0A6M0RE84</accession>
<keyword evidence="1" id="KW-0472">Membrane</keyword>
<name>A0A6M0RE84_9CYAN</name>
<gene>
    <name evidence="2" type="ORF">DXZ20_00420</name>
</gene>
<reference evidence="2 3" key="1">
    <citation type="journal article" date="2020" name="Microb. Ecol.">
        <title>Ecogenomics of the Marine Benthic Filamentous Cyanobacterium Adonisia.</title>
        <authorList>
            <person name="Walter J.M."/>
            <person name="Coutinho F.H."/>
            <person name="Leomil L."/>
            <person name="Hargreaves P.I."/>
            <person name="Campeao M.E."/>
            <person name="Vieira V.V."/>
            <person name="Silva B.S."/>
            <person name="Fistarol G.O."/>
            <person name="Salomon P.S."/>
            <person name="Sawabe T."/>
            <person name="Mino S."/>
            <person name="Hosokawa M."/>
            <person name="Miyashita H."/>
            <person name="Maruyama F."/>
            <person name="van Verk M.C."/>
            <person name="Dutilh B.E."/>
            <person name="Thompson C.C."/>
            <person name="Thompson F.L."/>
        </authorList>
    </citation>
    <scope>NUCLEOTIDE SEQUENCE [LARGE SCALE GENOMIC DNA]</scope>
    <source>
        <strain evidence="2 3">CCMR0081</strain>
    </source>
</reference>
<evidence type="ECO:0000256" key="1">
    <source>
        <dbReference type="SAM" id="Phobius"/>
    </source>
</evidence>
<protein>
    <submittedName>
        <fullName evidence="2">Uncharacterized protein</fullName>
    </submittedName>
</protein>
<dbReference type="Proteomes" id="UP000481033">
    <property type="component" value="Unassembled WGS sequence"/>
</dbReference>